<name>A0A0K1EBC2_CHOCO</name>
<dbReference type="STRING" id="52.CMC5_023240"/>
<evidence type="ECO:0000313" key="4">
    <source>
        <dbReference type="Proteomes" id="UP000067626"/>
    </source>
</evidence>
<gene>
    <name evidence="3" type="ORF">CMC5_023240</name>
</gene>
<evidence type="ECO:0000256" key="1">
    <source>
        <dbReference type="SAM" id="Coils"/>
    </source>
</evidence>
<proteinExistence type="predicted"/>
<feature type="coiled-coil region" evidence="1">
    <location>
        <begin position="663"/>
        <end position="690"/>
    </location>
</feature>
<reference evidence="3 4" key="1">
    <citation type="submission" date="2015-07" db="EMBL/GenBank/DDBJ databases">
        <title>Genome analysis of myxobacterium Chondromyces crocatus Cm c5 reveals a high potential for natural compound synthesis and the genetic basis for the loss of fruiting body formation.</title>
        <authorList>
            <person name="Zaburannyi N."/>
            <person name="Bunk B."/>
            <person name="Maier J."/>
            <person name="Overmann J."/>
            <person name="Mueller R."/>
        </authorList>
    </citation>
    <scope>NUCLEOTIDE SEQUENCE [LARGE SCALE GENOMIC DNA]</scope>
    <source>
        <strain evidence="3 4">Cm c5</strain>
    </source>
</reference>
<keyword evidence="1" id="KW-0175">Coiled coil</keyword>
<keyword evidence="4" id="KW-1185">Reference proteome</keyword>
<feature type="compositionally biased region" description="Basic and acidic residues" evidence="2">
    <location>
        <begin position="7"/>
        <end position="19"/>
    </location>
</feature>
<dbReference type="KEGG" id="ccro:CMC5_023240"/>
<accession>A0A0K1EBC2</accession>
<feature type="region of interest" description="Disordered" evidence="2">
    <location>
        <begin position="1"/>
        <end position="39"/>
    </location>
</feature>
<dbReference type="Proteomes" id="UP000067626">
    <property type="component" value="Chromosome"/>
</dbReference>
<dbReference type="AlphaFoldDB" id="A0A0K1EBC2"/>
<organism evidence="3 4">
    <name type="scientific">Chondromyces crocatus</name>
    <dbReference type="NCBI Taxonomy" id="52"/>
    <lineage>
        <taxon>Bacteria</taxon>
        <taxon>Pseudomonadati</taxon>
        <taxon>Myxococcota</taxon>
        <taxon>Polyangia</taxon>
        <taxon>Polyangiales</taxon>
        <taxon>Polyangiaceae</taxon>
        <taxon>Chondromyces</taxon>
    </lineage>
</organism>
<sequence length="733" mass="81326">MDGTDSLPKRPDTRSESIDRNVFGSDHKHNPRLCSFPSPSQRLEVQRGDAMEGFRGFRMVRISMAALIATIALLVSLKATASNQRLVIPAIPNIISLGANAAHITAVFCADLERNVPKDNSAINHVLTSNSLMIRINQGDWFPLEQELNSSSPKITLEYVDRNSSTHPMGVRFKNLTTDSNIEIKSSSPTVVSEAHEKADTALTNRLKTIEFNKDDQVIQRQIWKDSILQTRTELAQAFGLNASIPSTITDDFILIAQIQFDWLHQMAQLLLEMVGFKPRGDTVNDLREAMTAYQTHQGLPATGRFDRTIIKFMGEDLDTINAATLVLSDSEPPPEFAKLLPRLARVDESHMLIGRADNKLELLEFSITSSNPPQLSRRTLSDSVADEAEALHQERIKRAASKDNNIIWLSARTTAKFNSQNTPVDIIAGSDQKQVFTSPKEITNATTWQDVLVDIRATQARRDIVISLSPVARLAESHGSSFDRGIVNWGDVVSGIRKSCSPPCRLWLDEPTDKVIGKIKSFPSNVSIKDIVGVKPNSSDNVGLMATHLVSDIGHTVSAETFWTSSIKEHTAIVVTGHRSTALSKLLDDYGILGVFQNRVVLLFSCGTNISHQEHARLIRLHGAKAVLAFPSEINAPATRRVLKAIKRKLDTGPQDLNNLVQLATEDALREVEESINELKKRRQGTKSLVEAEHERDELKLILRGTLQLSLRAKSNDSHYASLMRNENEPTL</sequence>
<evidence type="ECO:0000256" key="2">
    <source>
        <dbReference type="SAM" id="MobiDB-lite"/>
    </source>
</evidence>
<dbReference type="EMBL" id="CP012159">
    <property type="protein sequence ID" value="AKT38181.1"/>
    <property type="molecule type" value="Genomic_DNA"/>
</dbReference>
<evidence type="ECO:0000313" key="3">
    <source>
        <dbReference type="EMBL" id="AKT38181.1"/>
    </source>
</evidence>
<protein>
    <submittedName>
        <fullName evidence="3">Uncharacterized protein</fullName>
    </submittedName>
</protein>